<evidence type="ECO:0000313" key="3">
    <source>
        <dbReference type="EMBL" id="RWA08493.1"/>
    </source>
</evidence>
<evidence type="ECO:0000313" key="4">
    <source>
        <dbReference type="Proteomes" id="UP000286045"/>
    </source>
</evidence>
<feature type="region of interest" description="Disordered" evidence="1">
    <location>
        <begin position="187"/>
        <end position="336"/>
    </location>
</feature>
<feature type="compositionally biased region" description="Polar residues" evidence="1">
    <location>
        <begin position="241"/>
        <end position="257"/>
    </location>
</feature>
<feature type="region of interest" description="Disordered" evidence="1">
    <location>
        <begin position="665"/>
        <end position="701"/>
    </location>
</feature>
<reference evidence="3 4" key="1">
    <citation type="submission" date="2018-12" db="EMBL/GenBank/DDBJ databases">
        <title>Draft genome sequence of Xylaria grammica IHI A82.</title>
        <authorList>
            <person name="Buettner E."/>
            <person name="Kellner H."/>
        </authorList>
    </citation>
    <scope>NUCLEOTIDE SEQUENCE [LARGE SCALE GENOMIC DNA]</scope>
    <source>
        <strain evidence="3 4">IHI A82</strain>
    </source>
</reference>
<dbReference type="PROSITE" id="PS50108">
    <property type="entry name" value="CRIB"/>
    <property type="match status" value="1"/>
</dbReference>
<feature type="compositionally biased region" description="Polar residues" evidence="1">
    <location>
        <begin position="22"/>
        <end position="39"/>
    </location>
</feature>
<evidence type="ECO:0000259" key="2">
    <source>
        <dbReference type="PROSITE" id="PS50108"/>
    </source>
</evidence>
<feature type="region of interest" description="Disordered" evidence="1">
    <location>
        <begin position="1"/>
        <end position="45"/>
    </location>
</feature>
<comment type="caution">
    <text evidence="3">The sequence shown here is derived from an EMBL/GenBank/DDBJ whole genome shotgun (WGS) entry which is preliminary data.</text>
</comment>
<gene>
    <name evidence="3" type="ORF">EKO27_g6607</name>
</gene>
<feature type="region of interest" description="Disordered" evidence="1">
    <location>
        <begin position="143"/>
        <end position="164"/>
    </location>
</feature>
<feature type="region of interest" description="Disordered" evidence="1">
    <location>
        <begin position="763"/>
        <end position="801"/>
    </location>
</feature>
<dbReference type="AlphaFoldDB" id="A0A439D208"/>
<keyword evidence="4" id="KW-1185">Reference proteome</keyword>
<sequence length="801" mass="87890">MFSSSSASANFKGLRRKAANDGSLSSTLHMARPSTATSTDHYHSHSITDLLEPALDGPPSPEGIRAFSRRIKRGSIAEQQLNEMATSLGSSSLRPETPETPWERGLENNTILSRNPSQRSSVMAFKERPDSVQLFGKAVFGRRPKLRREHSDQGHPNSSLLSLSEIPADNAPVLTREQRFIQSVFTRRRARGASETSTRKIQISGPYDFQHVSHSSRENPPDLNRANRLEVLPDRLGARPRTTTDASNTPGGLSSQALDKPLPNPPSPQQDSDSFSSRNSIQFSPPRPPRFVPGDAQTSPVPPPRTSSRISVRHDRADSSSIATFENPTTNSSHQQAQSFILPSTDGLWPTPVSHAPNSYAEQYIARSNEKSPYPLSIADEAAWPLTSSMSSLPEVPEEEEYHPANVKSRASVVSNRTSLRGSVSVPHLRRVSLSQTAQRPPSNASDTLGRFDLLAAQRAVHERDEEELGEDYWIRDSWEDDIDYCYDHAAEANCDFAWERLSCELEREDYLPDGPIVGHLEPGFGGFRPNPASLLSVDVPGLSPTSYGSGATLHGAATPTSSTTHTTSNFSLPRIDSSTQLKLDHDRSHSSASSFQEGQGFCLSPSLLIPNDYHEKMLQFGRGELSPRSSSDELKISQHDDHCLKFDKPGEFLHARSSASTTISTLSEQSATSSRYPSSTFTRLTDSSNSSWQAHTEPQKPVMITLNDKEPVTTPTSGIDVVSAGELVADVSKQEAAREGHSRAQSDATWLIKAHDTIAPLESSITKEPLKTHRRARTASRSHTTASPQFALFPQIPQRP</sequence>
<feature type="compositionally biased region" description="Basic and acidic residues" evidence="1">
    <location>
        <begin position="215"/>
        <end position="237"/>
    </location>
</feature>
<dbReference type="STRING" id="363999.A0A439D208"/>
<proteinExistence type="predicted"/>
<feature type="compositionally biased region" description="Low complexity" evidence="1">
    <location>
        <begin position="559"/>
        <end position="569"/>
    </location>
</feature>
<evidence type="ECO:0000256" key="1">
    <source>
        <dbReference type="SAM" id="MobiDB-lite"/>
    </source>
</evidence>
<organism evidence="3 4">
    <name type="scientific">Xylaria grammica</name>
    <dbReference type="NCBI Taxonomy" id="363999"/>
    <lineage>
        <taxon>Eukaryota</taxon>
        <taxon>Fungi</taxon>
        <taxon>Dikarya</taxon>
        <taxon>Ascomycota</taxon>
        <taxon>Pezizomycotina</taxon>
        <taxon>Sordariomycetes</taxon>
        <taxon>Xylariomycetidae</taxon>
        <taxon>Xylariales</taxon>
        <taxon>Xylariaceae</taxon>
        <taxon>Xylaria</taxon>
    </lineage>
</organism>
<feature type="compositionally biased region" description="Polar residues" evidence="1">
    <location>
        <begin position="319"/>
        <end position="336"/>
    </location>
</feature>
<feature type="compositionally biased region" description="Polar residues" evidence="1">
    <location>
        <begin position="665"/>
        <end position="697"/>
    </location>
</feature>
<feature type="region of interest" description="Disordered" evidence="1">
    <location>
        <begin position="551"/>
        <end position="573"/>
    </location>
</feature>
<dbReference type="Proteomes" id="UP000286045">
    <property type="component" value="Unassembled WGS sequence"/>
</dbReference>
<accession>A0A439D208</accession>
<feature type="domain" description="CRIB" evidence="2">
    <location>
        <begin position="203"/>
        <end position="216"/>
    </location>
</feature>
<name>A0A439D208_9PEZI</name>
<dbReference type="EMBL" id="RYZI01000197">
    <property type="protein sequence ID" value="RWA08493.1"/>
    <property type="molecule type" value="Genomic_DNA"/>
</dbReference>
<protein>
    <recommendedName>
        <fullName evidence="2">CRIB domain-containing protein</fullName>
    </recommendedName>
</protein>
<dbReference type="InterPro" id="IPR000095">
    <property type="entry name" value="CRIB_dom"/>
</dbReference>